<dbReference type="Pfam" id="PF20236">
    <property type="entry name" value="DUF6593"/>
    <property type="match status" value="1"/>
</dbReference>
<dbReference type="AlphaFoldDB" id="A0A165UQ53"/>
<feature type="domain" description="DUF6593" evidence="1">
    <location>
        <begin position="13"/>
        <end position="136"/>
    </location>
</feature>
<proteinExistence type="predicted"/>
<dbReference type="EMBL" id="KV425557">
    <property type="protein sequence ID" value="KZT28524.1"/>
    <property type="molecule type" value="Genomic_DNA"/>
</dbReference>
<accession>A0A165UQ53</accession>
<gene>
    <name evidence="2" type="ORF">NEOLEDRAFT_1086918</name>
</gene>
<evidence type="ECO:0000313" key="3">
    <source>
        <dbReference type="Proteomes" id="UP000076761"/>
    </source>
</evidence>
<dbReference type="InParanoid" id="A0A165UQ53"/>
<keyword evidence="3" id="KW-1185">Reference proteome</keyword>
<name>A0A165UQ53_9AGAM</name>
<evidence type="ECO:0000259" key="1">
    <source>
        <dbReference type="Pfam" id="PF20236"/>
    </source>
</evidence>
<dbReference type="OrthoDB" id="3183898at2759"/>
<organism evidence="2 3">
    <name type="scientific">Neolentinus lepideus HHB14362 ss-1</name>
    <dbReference type="NCBI Taxonomy" id="1314782"/>
    <lineage>
        <taxon>Eukaryota</taxon>
        <taxon>Fungi</taxon>
        <taxon>Dikarya</taxon>
        <taxon>Basidiomycota</taxon>
        <taxon>Agaricomycotina</taxon>
        <taxon>Agaricomycetes</taxon>
        <taxon>Gloeophyllales</taxon>
        <taxon>Gloeophyllaceae</taxon>
        <taxon>Neolentinus</taxon>
    </lineage>
</organism>
<protein>
    <recommendedName>
        <fullName evidence="1">DUF6593 domain-containing protein</fullName>
    </recommendedName>
</protein>
<dbReference type="InterPro" id="IPR046528">
    <property type="entry name" value="DUF6593"/>
</dbReference>
<evidence type="ECO:0000313" key="2">
    <source>
        <dbReference type="EMBL" id="KZT28524.1"/>
    </source>
</evidence>
<dbReference type="STRING" id="1314782.A0A165UQ53"/>
<sequence length="172" mass="19257">MAAPYKLYFTGRDDPRNGCIMIGEDTKPIFFRFDTPDLFMGSARTTVTKGNGEAVAIFDWMSSNHPGSATIGHRRIPMIRLVMTGTTPNGSRVFDSGNGKMYAWRRPGNDSNAYDLLALPQAVTIAIYRRFNQSTPIGPSYAYMQYTFDDDILLLDSLLALSLNRWIDLQGL</sequence>
<reference evidence="2 3" key="1">
    <citation type="journal article" date="2016" name="Mol. Biol. Evol.">
        <title>Comparative Genomics of Early-Diverging Mushroom-Forming Fungi Provides Insights into the Origins of Lignocellulose Decay Capabilities.</title>
        <authorList>
            <person name="Nagy L.G."/>
            <person name="Riley R."/>
            <person name="Tritt A."/>
            <person name="Adam C."/>
            <person name="Daum C."/>
            <person name="Floudas D."/>
            <person name="Sun H."/>
            <person name="Yadav J.S."/>
            <person name="Pangilinan J."/>
            <person name="Larsson K.H."/>
            <person name="Matsuura K."/>
            <person name="Barry K."/>
            <person name="Labutti K."/>
            <person name="Kuo R."/>
            <person name="Ohm R.A."/>
            <person name="Bhattacharya S.S."/>
            <person name="Shirouzu T."/>
            <person name="Yoshinaga Y."/>
            <person name="Martin F.M."/>
            <person name="Grigoriev I.V."/>
            <person name="Hibbett D.S."/>
        </authorList>
    </citation>
    <scope>NUCLEOTIDE SEQUENCE [LARGE SCALE GENOMIC DNA]</scope>
    <source>
        <strain evidence="2 3">HHB14362 ss-1</strain>
    </source>
</reference>
<dbReference type="Proteomes" id="UP000076761">
    <property type="component" value="Unassembled WGS sequence"/>
</dbReference>